<protein>
    <submittedName>
        <fullName evidence="1">Uncharacterized protein</fullName>
    </submittedName>
</protein>
<dbReference type="EMBL" id="JABSTQ010010760">
    <property type="protein sequence ID" value="KAG0418163.1"/>
    <property type="molecule type" value="Genomic_DNA"/>
</dbReference>
<proteinExistence type="predicted"/>
<organism evidence="1 2">
    <name type="scientific">Ixodes persulcatus</name>
    <name type="common">Taiga tick</name>
    <dbReference type="NCBI Taxonomy" id="34615"/>
    <lineage>
        <taxon>Eukaryota</taxon>
        <taxon>Metazoa</taxon>
        <taxon>Ecdysozoa</taxon>
        <taxon>Arthropoda</taxon>
        <taxon>Chelicerata</taxon>
        <taxon>Arachnida</taxon>
        <taxon>Acari</taxon>
        <taxon>Parasitiformes</taxon>
        <taxon>Ixodida</taxon>
        <taxon>Ixodoidea</taxon>
        <taxon>Ixodidae</taxon>
        <taxon>Ixodinae</taxon>
        <taxon>Ixodes</taxon>
    </lineage>
</organism>
<evidence type="ECO:0000313" key="1">
    <source>
        <dbReference type="EMBL" id="KAG0418163.1"/>
    </source>
</evidence>
<comment type="caution">
    <text evidence="1">The sequence shown here is derived from an EMBL/GenBank/DDBJ whole genome shotgun (WGS) entry which is preliminary data.</text>
</comment>
<sequence>MQEPSLSPSLQMLNRRGMCQGILYLSSAFSFWSVWLTVTFTAERCFAVQCPLWRLQLGTRGRARVTVGITVLASLVFNAYLLVLTDVIVEEDGTPECEARPEYEQVFEQYGKVQEITRDTWRADGFQGIQSSTKMVRLDLKQGVSIDSLPHQLKAPQEATAVDTVDLSETDDLPEFPPLGPYPPTDPQDKPRKADQKWKGGLSKTRRFSPIPRITPPGVPAASRTLIGDDRRKHSWKAKILYYTNIMDTVVTLIVPFILIVIMNFMIGRALYLFTSRRRLQRVNSSQLDTTGMDIGEVSWTNTGVSLGSDHYVLEMLVPVEGISAPAKRKVLVTDWDAFRRNRNASAPTTIEDLRGWTDDLLSSTELVTVESDASKLWHMWQAHLSLQARWQAQARRNGKLRRAHSSAGKRHRDLCGPARSAAMRTGVHLMDPTTTKTAQRTHLSKVLHSHGGSTADLMEELRLRNTYLPVSTEHEEAFLSYTGSPNPELDDGIIEAEVRSVMEQQCAKSAPGSDRITNKMLRNLDDRSVMALTALFNEVWRTGSVPPKWKHAVVAFIPKPGKELSVSNFRQISLTSCLGKLLEHVNLNRLQASVEDRDLLPHTSFGFRAHLSTQNVFLQLSQDIVAKKRGMQALLALDLQKVFDNVKPYFSTVVLACTSGSAPLQIRQGEDVLPTFRACVGRGTPQGAVLPPLLFDFAMMDLPEKLTVIPGLHHSLYADDVTLWTEGHVLQVQSALQTAADVVVDHARSVGLECSHAKSQLLDEVQVLVNGNRISESDSVRVLGMHLRKDLSNADAIFRIGKTAKSTARLIRRFANKRGGVKEGDVCRIVHAFSSAASSTRYPTCDSRQPTRRNSIPS</sequence>
<dbReference type="Proteomes" id="UP000805193">
    <property type="component" value="Unassembled WGS sequence"/>
</dbReference>
<reference evidence="1 2" key="1">
    <citation type="journal article" date="2020" name="Cell">
        <title>Large-Scale Comparative Analyses of Tick Genomes Elucidate Their Genetic Diversity and Vector Capacities.</title>
        <authorList>
            <consortium name="Tick Genome and Microbiome Consortium (TIGMIC)"/>
            <person name="Jia N."/>
            <person name="Wang J."/>
            <person name="Shi W."/>
            <person name="Du L."/>
            <person name="Sun Y."/>
            <person name="Zhan W."/>
            <person name="Jiang J.F."/>
            <person name="Wang Q."/>
            <person name="Zhang B."/>
            <person name="Ji P."/>
            <person name="Bell-Sakyi L."/>
            <person name="Cui X.M."/>
            <person name="Yuan T.T."/>
            <person name="Jiang B.G."/>
            <person name="Yang W.F."/>
            <person name="Lam T.T."/>
            <person name="Chang Q.C."/>
            <person name="Ding S.J."/>
            <person name="Wang X.J."/>
            <person name="Zhu J.G."/>
            <person name="Ruan X.D."/>
            <person name="Zhao L."/>
            <person name="Wei J.T."/>
            <person name="Ye R.Z."/>
            <person name="Que T.C."/>
            <person name="Du C.H."/>
            <person name="Zhou Y.H."/>
            <person name="Cheng J.X."/>
            <person name="Dai P.F."/>
            <person name="Guo W.B."/>
            <person name="Han X.H."/>
            <person name="Huang E.J."/>
            <person name="Li L.F."/>
            <person name="Wei W."/>
            <person name="Gao Y.C."/>
            <person name="Liu J.Z."/>
            <person name="Shao H.Z."/>
            <person name="Wang X."/>
            <person name="Wang C.C."/>
            <person name="Yang T.C."/>
            <person name="Huo Q.B."/>
            <person name="Li W."/>
            <person name="Chen H.Y."/>
            <person name="Chen S.E."/>
            <person name="Zhou L.G."/>
            <person name="Ni X.B."/>
            <person name="Tian J.H."/>
            <person name="Sheng Y."/>
            <person name="Liu T."/>
            <person name="Pan Y.S."/>
            <person name="Xia L.Y."/>
            <person name="Li J."/>
            <person name="Zhao F."/>
            <person name="Cao W.C."/>
        </authorList>
    </citation>
    <scope>NUCLEOTIDE SEQUENCE [LARGE SCALE GENOMIC DNA]</scope>
    <source>
        <strain evidence="1">Iper-2018</strain>
    </source>
</reference>
<keyword evidence="2" id="KW-1185">Reference proteome</keyword>
<gene>
    <name evidence="1" type="ORF">HPB47_005080</name>
</gene>
<name>A0AC60PF68_IXOPE</name>
<accession>A0AC60PF68</accession>
<evidence type="ECO:0000313" key="2">
    <source>
        <dbReference type="Proteomes" id="UP000805193"/>
    </source>
</evidence>